<dbReference type="RefSeq" id="WP_089766190.1">
    <property type="nucleotide sequence ID" value="NZ_BKAT01000070.1"/>
</dbReference>
<dbReference type="GO" id="GO:0016757">
    <property type="term" value="F:glycosyltransferase activity"/>
    <property type="evidence" value="ECO:0007669"/>
    <property type="project" value="UniProtKB-KW"/>
</dbReference>
<organism evidence="5 6">
    <name type="scientific">Chitinophaga terrae</name>
    <name type="common">ex Kim and Jung 2007</name>
    <dbReference type="NCBI Taxonomy" id="408074"/>
    <lineage>
        <taxon>Bacteria</taxon>
        <taxon>Pseudomonadati</taxon>
        <taxon>Bacteroidota</taxon>
        <taxon>Chitinophagia</taxon>
        <taxon>Chitinophagales</taxon>
        <taxon>Chitinophagaceae</taxon>
        <taxon>Chitinophaga</taxon>
    </lineage>
</organism>
<proteinExistence type="inferred from homology"/>
<dbReference type="OrthoDB" id="2534034at2"/>
<dbReference type="InterPro" id="IPR023296">
    <property type="entry name" value="Glyco_hydro_beta-prop_sf"/>
</dbReference>
<comment type="similarity">
    <text evidence="3">Belongs to the glycosyl hydrolase 130 family.</text>
</comment>
<keyword evidence="1" id="KW-0328">Glycosyltransferase</keyword>
<dbReference type="STRING" id="408074.SAMN05660909_05553"/>
<dbReference type="Gene3D" id="2.115.10.20">
    <property type="entry name" value="Glycosyl hydrolase domain, family 43"/>
    <property type="match status" value="1"/>
</dbReference>
<dbReference type="PIRSF" id="PIRSF016202">
    <property type="entry name" value="PH1107"/>
    <property type="match status" value="1"/>
</dbReference>
<evidence type="ECO:0000256" key="3">
    <source>
        <dbReference type="ARBA" id="ARBA00024356"/>
    </source>
</evidence>
<dbReference type="PANTHER" id="PTHR34106">
    <property type="entry name" value="GLYCOSIDASE"/>
    <property type="match status" value="1"/>
</dbReference>
<sequence length="378" mass="41941">MKIQLMSIKHFLIAAACTVMAADGRAQDALPNWAFGPFIRPAGVNPILAPDSTKTFTDPMTGKQVAWEANDVFNPAAAIKDKKVYVLYRSEDRSGKGIGQRTSRLGLAESKDGITMKRQATPVFYPGNDSQKEFEWPGGCEDPRIAVTEDGTYVMLYTQWNKKVPRLGVATSRDLKNWTKHGPAFYKAYDGKFKDLASKSASIVTKVVNGRQVIAKVNGKYMMYWGERFINIATSDDLVNWQPTIDSEGKLAAVVKTRRYHFDSDLTECGPPAVITDKGILLLYNGKNKGGEGRDTNYTANTYAAGQVLFDLQDPSKVIARLDKPFFQPSAPFEKSGQYPAGTVFVEGLVLHKNKWFLYYGCADSRVAVAVYDPARRN</sequence>
<dbReference type="GO" id="GO:0016787">
    <property type="term" value="F:hydrolase activity"/>
    <property type="evidence" value="ECO:0007669"/>
    <property type="project" value="UniProtKB-KW"/>
</dbReference>
<evidence type="ECO:0000313" key="6">
    <source>
        <dbReference type="Proteomes" id="UP000199656"/>
    </source>
</evidence>
<keyword evidence="2" id="KW-0808">Transferase</keyword>
<gene>
    <name evidence="5" type="ORF">SAMN05660909_05553</name>
</gene>
<dbReference type="AlphaFoldDB" id="A0A1H4GNB9"/>
<dbReference type="SUPFAM" id="SSF75005">
    <property type="entry name" value="Arabinanase/levansucrase/invertase"/>
    <property type="match status" value="1"/>
</dbReference>
<evidence type="ECO:0000313" key="5">
    <source>
        <dbReference type="EMBL" id="SEB11103.1"/>
    </source>
</evidence>
<accession>A0A1H4GNB9</accession>
<dbReference type="EMBL" id="FNRL01000048">
    <property type="protein sequence ID" value="SEB11103.1"/>
    <property type="molecule type" value="Genomic_DNA"/>
</dbReference>
<evidence type="ECO:0000256" key="2">
    <source>
        <dbReference type="ARBA" id="ARBA00022679"/>
    </source>
</evidence>
<name>A0A1H4GNB9_9BACT</name>
<dbReference type="Proteomes" id="UP000199656">
    <property type="component" value="Unassembled WGS sequence"/>
</dbReference>
<keyword evidence="5" id="KW-0378">Hydrolase</keyword>
<keyword evidence="4" id="KW-0732">Signal</keyword>
<dbReference type="Pfam" id="PF04041">
    <property type="entry name" value="Glyco_hydro_130"/>
    <property type="match status" value="1"/>
</dbReference>
<dbReference type="InterPro" id="IPR007184">
    <property type="entry name" value="Mannoside_phosphorylase"/>
</dbReference>
<feature type="chain" id="PRO_5011564475" evidence="4">
    <location>
        <begin position="22"/>
        <end position="378"/>
    </location>
</feature>
<protein>
    <submittedName>
        <fullName evidence="5">Predicted glycosyl hydrolase, GH43/DUF377 family</fullName>
    </submittedName>
</protein>
<feature type="signal peptide" evidence="4">
    <location>
        <begin position="1"/>
        <end position="21"/>
    </location>
</feature>
<keyword evidence="6" id="KW-1185">Reference proteome</keyword>
<dbReference type="PANTHER" id="PTHR34106:SF5">
    <property type="entry name" value="GLYCOSIDASE"/>
    <property type="match status" value="1"/>
</dbReference>
<reference evidence="6" key="1">
    <citation type="submission" date="2016-10" db="EMBL/GenBank/DDBJ databases">
        <authorList>
            <person name="Varghese N."/>
            <person name="Submissions S."/>
        </authorList>
    </citation>
    <scope>NUCLEOTIDE SEQUENCE [LARGE SCALE GENOMIC DNA]</scope>
    <source>
        <strain evidence="6">DSM 23920</strain>
    </source>
</reference>
<dbReference type="CDD" id="cd18610">
    <property type="entry name" value="GH130_BT3780-like"/>
    <property type="match status" value="1"/>
</dbReference>
<evidence type="ECO:0000256" key="1">
    <source>
        <dbReference type="ARBA" id="ARBA00022676"/>
    </source>
</evidence>
<evidence type="ECO:0000256" key="4">
    <source>
        <dbReference type="SAM" id="SignalP"/>
    </source>
</evidence>